<evidence type="ECO:0000256" key="3">
    <source>
        <dbReference type="ARBA" id="ARBA00022777"/>
    </source>
</evidence>
<dbReference type="Pfam" id="PF13657">
    <property type="entry name" value="Couple_hipA"/>
    <property type="match status" value="1"/>
</dbReference>
<evidence type="ECO:0000259" key="5">
    <source>
        <dbReference type="Pfam" id="PF13657"/>
    </source>
</evidence>
<dbReference type="PATRIC" id="fig|336566.3.peg.1949"/>
<dbReference type="OrthoDB" id="9805913at2"/>
<name>A0A0R0CZU9_9GAMM</name>
<comment type="caution">
    <text evidence="6">The sequence shown here is derived from an EMBL/GenBank/DDBJ whole genome shotgun (WGS) entry which is preliminary data.</text>
</comment>
<comment type="similarity">
    <text evidence="1">Belongs to the HipA Ser/Thr kinase family.</text>
</comment>
<accession>A0A0R0CZU9</accession>
<dbReference type="Pfam" id="PF07804">
    <property type="entry name" value="HipA_C"/>
    <property type="match status" value="1"/>
</dbReference>
<dbReference type="GO" id="GO:0004674">
    <property type="term" value="F:protein serine/threonine kinase activity"/>
    <property type="evidence" value="ECO:0007669"/>
    <property type="project" value="TreeGrafter"/>
</dbReference>
<keyword evidence="3" id="KW-0418">Kinase</keyword>
<evidence type="ECO:0000256" key="1">
    <source>
        <dbReference type="ARBA" id="ARBA00010164"/>
    </source>
</evidence>
<dbReference type="EMBL" id="LDJM01000032">
    <property type="protein sequence ID" value="KRG75215.1"/>
    <property type="molecule type" value="Genomic_DNA"/>
</dbReference>
<reference evidence="6 7" key="1">
    <citation type="submission" date="2015-05" db="EMBL/GenBank/DDBJ databases">
        <title>Genome sequencing and analysis of members of genus Stenotrophomonas.</title>
        <authorList>
            <person name="Patil P.P."/>
            <person name="Midha S."/>
            <person name="Patil P.B."/>
        </authorList>
    </citation>
    <scope>NUCLEOTIDE SEQUENCE [LARGE SCALE GENOMIC DNA]</scope>
    <source>
        <strain evidence="6 7">DSM 24757</strain>
    </source>
</reference>
<dbReference type="AlphaFoldDB" id="A0A0R0CZU9"/>
<dbReference type="Proteomes" id="UP000050956">
    <property type="component" value="Unassembled WGS sequence"/>
</dbReference>
<dbReference type="GO" id="GO:0005829">
    <property type="term" value="C:cytosol"/>
    <property type="evidence" value="ECO:0007669"/>
    <property type="project" value="TreeGrafter"/>
</dbReference>
<dbReference type="PANTHER" id="PTHR37419:SF8">
    <property type="entry name" value="TOXIN YJJJ"/>
    <property type="match status" value="1"/>
</dbReference>
<dbReference type="InterPro" id="IPR017508">
    <property type="entry name" value="HipA_N1"/>
</dbReference>
<organism evidence="6 7">
    <name type="scientific">Stenotrophomonas ginsengisoli</name>
    <dbReference type="NCBI Taxonomy" id="336566"/>
    <lineage>
        <taxon>Bacteria</taxon>
        <taxon>Pseudomonadati</taxon>
        <taxon>Pseudomonadota</taxon>
        <taxon>Gammaproteobacteria</taxon>
        <taxon>Lysobacterales</taxon>
        <taxon>Lysobacteraceae</taxon>
        <taxon>Stenotrophomonas</taxon>
    </lineage>
</organism>
<protein>
    <recommendedName>
        <fullName evidence="8">Phosphatidylinositol kinase</fullName>
    </recommendedName>
</protein>
<evidence type="ECO:0008006" key="8">
    <source>
        <dbReference type="Google" id="ProtNLM"/>
    </source>
</evidence>
<dbReference type="RefSeq" id="WP_057638595.1">
    <property type="nucleotide sequence ID" value="NZ_LDJM01000032.1"/>
</dbReference>
<dbReference type="STRING" id="336566.ABB30_12230"/>
<evidence type="ECO:0000256" key="2">
    <source>
        <dbReference type="ARBA" id="ARBA00022679"/>
    </source>
</evidence>
<sequence>MARAEHVDLVEVHCWGQLVGAVAQARHSDACVFEYDPRWRRSGIELSPLLLPTRNRSGQFSFPGLSRETYKGLPGLLADALPDRFGNALIDAWMAQRGIPASAISVLDRLAYMGSRGMGALQFRPVLGSEDTPSVPIQLASLVEAARRAVSGSVDDSHAAQSLNRIIEVGTSAGGARAKAVIGWDRAQQQIVSGQFDLPDGFEHWLLKFDGVGSDAQLGPSQQYGRIEYAYHLMARAAGIEMADCQLLEEGGRAHFVTRRFDRQGNARAHLQSLCAMAHVDYNLQASNAYETLFITAAELGLGDAAMTQLLRRMVFNVAAANNDDHSKNFAFLLPPPLEGQALPAWQLAPAYDITYAFDPDNQWLRQHLMSVNGRFAGITRADLARVADRFSIAGLREVIDSVNAAVQRWPEFAGSAGLDPAETVRIGGHLQRL</sequence>
<dbReference type="InterPro" id="IPR052028">
    <property type="entry name" value="HipA_Ser/Thr_kinase"/>
</dbReference>
<feature type="domain" description="HipA-like C-terminal" evidence="4">
    <location>
        <begin position="171"/>
        <end position="410"/>
    </location>
</feature>
<feature type="domain" description="HipA N-terminal subdomain 1" evidence="5">
    <location>
        <begin position="11"/>
        <end position="123"/>
    </location>
</feature>
<gene>
    <name evidence="6" type="ORF">ABB30_12230</name>
</gene>
<evidence type="ECO:0000313" key="7">
    <source>
        <dbReference type="Proteomes" id="UP000050956"/>
    </source>
</evidence>
<keyword evidence="2" id="KW-0808">Transferase</keyword>
<proteinExistence type="inferred from homology"/>
<dbReference type="PANTHER" id="PTHR37419">
    <property type="entry name" value="SERINE/THREONINE-PROTEIN KINASE TOXIN HIPA"/>
    <property type="match status" value="1"/>
</dbReference>
<keyword evidence="7" id="KW-1185">Reference proteome</keyword>
<evidence type="ECO:0000259" key="4">
    <source>
        <dbReference type="Pfam" id="PF07804"/>
    </source>
</evidence>
<evidence type="ECO:0000313" key="6">
    <source>
        <dbReference type="EMBL" id="KRG75215.1"/>
    </source>
</evidence>
<dbReference type="InterPro" id="IPR012893">
    <property type="entry name" value="HipA-like_C"/>
</dbReference>